<evidence type="ECO:0000313" key="2">
    <source>
        <dbReference type="WBParaSite" id="PgR079_g017_t01"/>
    </source>
</evidence>
<dbReference type="Proteomes" id="UP000887569">
    <property type="component" value="Unplaced"/>
</dbReference>
<dbReference type="WBParaSite" id="PgR079_g017_t01">
    <property type="protein sequence ID" value="PgR079_g017_t01"/>
    <property type="gene ID" value="PgR079_g017"/>
</dbReference>
<dbReference type="AlphaFoldDB" id="A0A915C323"/>
<keyword evidence="1" id="KW-1185">Reference proteome</keyword>
<evidence type="ECO:0000313" key="1">
    <source>
        <dbReference type="Proteomes" id="UP000887569"/>
    </source>
</evidence>
<sequence length="132" mass="15485">MSCCCTCGYNWIDTSADRLESFKCSALNIHIVSCYRKNCNHPERAYISRFSYAKRRHRTFIVLLFCRFAFRRSHVYHIDMSQSHKFLSQMQLLLFHQPNNIIISSDWMTRTATSRPLVAAPVKLYTLSALLL</sequence>
<proteinExistence type="predicted"/>
<accession>A0A915C323</accession>
<name>A0A915C323_PARUN</name>
<organism evidence="1 2">
    <name type="scientific">Parascaris univalens</name>
    <name type="common">Nematode worm</name>
    <dbReference type="NCBI Taxonomy" id="6257"/>
    <lineage>
        <taxon>Eukaryota</taxon>
        <taxon>Metazoa</taxon>
        <taxon>Ecdysozoa</taxon>
        <taxon>Nematoda</taxon>
        <taxon>Chromadorea</taxon>
        <taxon>Rhabditida</taxon>
        <taxon>Spirurina</taxon>
        <taxon>Ascaridomorpha</taxon>
        <taxon>Ascaridoidea</taxon>
        <taxon>Ascarididae</taxon>
        <taxon>Parascaris</taxon>
    </lineage>
</organism>
<protein>
    <submittedName>
        <fullName evidence="2">Uncharacterized protein</fullName>
    </submittedName>
</protein>
<reference evidence="2" key="1">
    <citation type="submission" date="2022-11" db="UniProtKB">
        <authorList>
            <consortium name="WormBaseParasite"/>
        </authorList>
    </citation>
    <scope>IDENTIFICATION</scope>
</reference>